<keyword evidence="4" id="KW-1185">Reference proteome</keyword>
<evidence type="ECO:0000259" key="2">
    <source>
        <dbReference type="Pfam" id="PF13847"/>
    </source>
</evidence>
<evidence type="ECO:0000313" key="3">
    <source>
        <dbReference type="EMBL" id="GET39413.1"/>
    </source>
</evidence>
<comment type="caution">
    <text evidence="3">The sequence shown here is derived from an EMBL/GenBank/DDBJ whole genome shotgun (WGS) entry which is preliminary data.</text>
</comment>
<dbReference type="InterPro" id="IPR029063">
    <property type="entry name" value="SAM-dependent_MTases_sf"/>
</dbReference>
<accession>A0AAV3XAE1</accession>
<protein>
    <recommendedName>
        <fullName evidence="2">Methyltransferase domain-containing protein</fullName>
    </recommendedName>
</protein>
<dbReference type="Gene3D" id="3.40.50.150">
    <property type="entry name" value="Vaccinia Virus protein VP39"/>
    <property type="match status" value="1"/>
</dbReference>
<dbReference type="EMBL" id="BLAY01000065">
    <property type="protein sequence ID" value="GET39413.1"/>
    <property type="molecule type" value="Genomic_DNA"/>
</dbReference>
<dbReference type="InterPro" id="IPR025714">
    <property type="entry name" value="Methyltranfer_dom"/>
</dbReference>
<evidence type="ECO:0000313" key="4">
    <source>
        <dbReference type="Proteomes" id="UP001050975"/>
    </source>
</evidence>
<gene>
    <name evidence="3" type="ORF">MiSe_41820</name>
</gene>
<reference evidence="3" key="1">
    <citation type="submission" date="2019-10" db="EMBL/GenBank/DDBJ databases">
        <title>Draft genome sequece of Microseira wollei NIES-4236.</title>
        <authorList>
            <person name="Yamaguchi H."/>
            <person name="Suzuki S."/>
            <person name="Kawachi M."/>
        </authorList>
    </citation>
    <scope>NUCLEOTIDE SEQUENCE</scope>
    <source>
        <strain evidence="3">NIES-4236</strain>
    </source>
</reference>
<feature type="region of interest" description="Disordered" evidence="1">
    <location>
        <begin position="278"/>
        <end position="297"/>
    </location>
</feature>
<dbReference type="RefSeq" id="WP_226584744.1">
    <property type="nucleotide sequence ID" value="NZ_BLAY01000065.1"/>
</dbReference>
<dbReference type="AlphaFoldDB" id="A0AAV3XAE1"/>
<organism evidence="3 4">
    <name type="scientific">Microseira wollei NIES-4236</name>
    <dbReference type="NCBI Taxonomy" id="2530354"/>
    <lineage>
        <taxon>Bacteria</taxon>
        <taxon>Bacillati</taxon>
        <taxon>Cyanobacteriota</taxon>
        <taxon>Cyanophyceae</taxon>
        <taxon>Oscillatoriophycideae</taxon>
        <taxon>Aerosakkonematales</taxon>
        <taxon>Aerosakkonemataceae</taxon>
        <taxon>Microseira</taxon>
    </lineage>
</organism>
<evidence type="ECO:0000256" key="1">
    <source>
        <dbReference type="SAM" id="MobiDB-lite"/>
    </source>
</evidence>
<proteinExistence type="predicted"/>
<feature type="domain" description="Methyltransferase" evidence="2">
    <location>
        <begin position="76"/>
        <end position="158"/>
    </location>
</feature>
<dbReference type="SUPFAM" id="SSF53335">
    <property type="entry name" value="S-adenosyl-L-methionine-dependent methyltransferases"/>
    <property type="match status" value="1"/>
</dbReference>
<name>A0AAV3XAE1_9CYAN</name>
<sequence length="349" mass="40155">MGGHNLDNALVKKMDYNSNLHKSLSIDRVVETYGEWTAMSIYLGDDQYTLMPGKVDYRLRRLVQVASDLVGKPLNQIRVLDLACLEGHYGIEFALHGSEVVGIEIREANLEKARFAKHHLKLDNLYLYQDDVRNLSKEKYSSFDLVLCSGMLYHLKPPDVFQFVKNIYEVCERVVLFDTFISLSDRKSVEFEGKTYWGLDYVEHPEEATAEDKKRDLWASIDNTISLWMTHASLSNLVAHVGFTSFYECYVPTMPNNPTDRKTYVAIKGKPVKLLSSPVTEQTPHVDIPENEPKKVHPAQIKRSPIFQFVKKTFPQPVKDMIKPVLRSLRLLEQDQTPEFLKKQAKSDK</sequence>
<dbReference type="CDD" id="cd02440">
    <property type="entry name" value="AdoMet_MTases"/>
    <property type="match status" value="1"/>
</dbReference>
<dbReference type="Pfam" id="PF13847">
    <property type="entry name" value="Methyltransf_31"/>
    <property type="match status" value="1"/>
</dbReference>
<dbReference type="Proteomes" id="UP001050975">
    <property type="component" value="Unassembled WGS sequence"/>
</dbReference>